<evidence type="ECO:0000313" key="3">
    <source>
        <dbReference type="EMBL" id="KAF6751822.1"/>
    </source>
</evidence>
<feature type="compositionally biased region" description="Basic and acidic residues" evidence="2">
    <location>
        <begin position="36"/>
        <end position="47"/>
    </location>
</feature>
<protein>
    <submittedName>
        <fullName evidence="3">Uncharacterized protein</fullName>
    </submittedName>
</protein>
<comment type="caution">
    <text evidence="3">The sequence shown here is derived from an EMBL/GenBank/DDBJ whole genome shotgun (WGS) entry which is preliminary data.</text>
</comment>
<sequence>MSSTNTNTNTTLSASDSAASGRSTHLRLLQGQVKVETPEPEREDDAGRVVECPEDSEVEVIEVDTISYTADRDAATIRDLNAKIKELEASRTRIKKNLRNRCEALKDARDELTAVIHEVTELQKGADRQEEQLQSLRGEVDRYRGWWLNEYIFVKILLGLVPRPADVCVIAAASHSRYRTFCSPDAPQIDYNAADVPLESEFFGTGLLTLKRSERAAVGAQKGYRYSEPNAHCQRVHSNKQ</sequence>
<name>A0A8H6HSX3_9AGAR</name>
<feature type="region of interest" description="Disordered" evidence="2">
    <location>
        <begin position="1"/>
        <end position="47"/>
    </location>
</feature>
<feature type="compositionally biased region" description="Low complexity" evidence="2">
    <location>
        <begin position="1"/>
        <end position="20"/>
    </location>
</feature>
<feature type="coiled-coil region" evidence="1">
    <location>
        <begin position="70"/>
        <end position="139"/>
    </location>
</feature>
<evidence type="ECO:0000313" key="4">
    <source>
        <dbReference type="Proteomes" id="UP000521943"/>
    </source>
</evidence>
<dbReference type="AlphaFoldDB" id="A0A8H6HSX3"/>
<gene>
    <name evidence="3" type="ORF">DFP72DRAFT_850335</name>
</gene>
<accession>A0A8H6HSX3</accession>
<keyword evidence="4" id="KW-1185">Reference proteome</keyword>
<dbReference type="EMBL" id="JACGCI010000047">
    <property type="protein sequence ID" value="KAF6751822.1"/>
    <property type="molecule type" value="Genomic_DNA"/>
</dbReference>
<evidence type="ECO:0000256" key="1">
    <source>
        <dbReference type="SAM" id="Coils"/>
    </source>
</evidence>
<keyword evidence="1" id="KW-0175">Coiled coil</keyword>
<organism evidence="3 4">
    <name type="scientific">Ephemerocybe angulata</name>
    <dbReference type="NCBI Taxonomy" id="980116"/>
    <lineage>
        <taxon>Eukaryota</taxon>
        <taxon>Fungi</taxon>
        <taxon>Dikarya</taxon>
        <taxon>Basidiomycota</taxon>
        <taxon>Agaricomycotina</taxon>
        <taxon>Agaricomycetes</taxon>
        <taxon>Agaricomycetidae</taxon>
        <taxon>Agaricales</taxon>
        <taxon>Agaricineae</taxon>
        <taxon>Psathyrellaceae</taxon>
        <taxon>Ephemerocybe</taxon>
    </lineage>
</organism>
<proteinExistence type="predicted"/>
<evidence type="ECO:0000256" key="2">
    <source>
        <dbReference type="SAM" id="MobiDB-lite"/>
    </source>
</evidence>
<dbReference type="Proteomes" id="UP000521943">
    <property type="component" value="Unassembled WGS sequence"/>
</dbReference>
<reference evidence="3 4" key="1">
    <citation type="submission" date="2020-07" db="EMBL/GenBank/DDBJ databases">
        <title>Comparative genomics of pyrophilous fungi reveals a link between fire events and developmental genes.</title>
        <authorList>
            <consortium name="DOE Joint Genome Institute"/>
            <person name="Steindorff A.S."/>
            <person name="Carver A."/>
            <person name="Calhoun S."/>
            <person name="Stillman K."/>
            <person name="Liu H."/>
            <person name="Lipzen A."/>
            <person name="Pangilinan J."/>
            <person name="Labutti K."/>
            <person name="Bruns T.D."/>
            <person name="Grigoriev I.V."/>
        </authorList>
    </citation>
    <scope>NUCLEOTIDE SEQUENCE [LARGE SCALE GENOMIC DNA]</scope>
    <source>
        <strain evidence="3 4">CBS 144469</strain>
    </source>
</reference>